<organism evidence="1 2">
    <name type="scientific">Rotaria magnacalcarata</name>
    <dbReference type="NCBI Taxonomy" id="392030"/>
    <lineage>
        <taxon>Eukaryota</taxon>
        <taxon>Metazoa</taxon>
        <taxon>Spiralia</taxon>
        <taxon>Gnathifera</taxon>
        <taxon>Rotifera</taxon>
        <taxon>Eurotatoria</taxon>
        <taxon>Bdelloidea</taxon>
        <taxon>Philodinida</taxon>
        <taxon>Philodinidae</taxon>
        <taxon>Rotaria</taxon>
    </lineage>
</organism>
<accession>A0A8S3FK09</accession>
<feature type="non-terminal residue" evidence="1">
    <location>
        <position position="1"/>
    </location>
</feature>
<reference evidence="1" key="1">
    <citation type="submission" date="2021-02" db="EMBL/GenBank/DDBJ databases">
        <authorList>
            <person name="Nowell W R."/>
        </authorList>
    </citation>
    <scope>NUCLEOTIDE SEQUENCE</scope>
</reference>
<dbReference type="AlphaFoldDB" id="A0A8S3FK09"/>
<comment type="caution">
    <text evidence="1">The sequence shown here is derived from an EMBL/GenBank/DDBJ whole genome shotgun (WGS) entry which is preliminary data.</text>
</comment>
<name>A0A8S3FK09_9BILA</name>
<dbReference type="Gene3D" id="6.10.250.720">
    <property type="match status" value="1"/>
</dbReference>
<sequence length="39" mass="4583">RLRADAARIEAEAEISRLQLAREAEINYLREQNELEITK</sequence>
<feature type="non-terminal residue" evidence="1">
    <location>
        <position position="39"/>
    </location>
</feature>
<gene>
    <name evidence="1" type="ORF">SMN809_LOCUS62832</name>
</gene>
<dbReference type="Proteomes" id="UP000676336">
    <property type="component" value="Unassembled WGS sequence"/>
</dbReference>
<evidence type="ECO:0000313" key="1">
    <source>
        <dbReference type="EMBL" id="CAF5127951.1"/>
    </source>
</evidence>
<dbReference type="EMBL" id="CAJOBI010264820">
    <property type="protein sequence ID" value="CAF5127951.1"/>
    <property type="molecule type" value="Genomic_DNA"/>
</dbReference>
<proteinExistence type="predicted"/>
<evidence type="ECO:0000313" key="2">
    <source>
        <dbReference type="Proteomes" id="UP000676336"/>
    </source>
</evidence>
<protein>
    <submittedName>
        <fullName evidence="1">Uncharacterized protein</fullName>
    </submittedName>
</protein>